<dbReference type="Gene3D" id="3.40.50.300">
    <property type="entry name" value="P-loop containing nucleotide triphosphate hydrolases"/>
    <property type="match status" value="1"/>
</dbReference>
<sequence length="575" mass="63168">MLRITSFIKGYRKEAVLAPLFKLLEALFELAVPLAVASLIDDGIAKGNSRHVFSMAFIMVVLGLIGLAASITAQYFSAKAAVGFSVKMKNALFQHVASLSESDRDRIGAPTIITRLTSDSMLVQNGINMFLRLFMRSPFVVFGAAIMAFTVDSQLASTFLWVIPLLSLIIFLVMRKTIPMYRDAQKALDKLLSRVRENLRGVRVLRAFSLEGEEKKSFSGEAESLRSIQISSGRISALLNPLTYAIVNIAIAIILLEGREKYNLSLIEAGSIVAVVNYMSQMLVELIKLANLIVTISRAIASGKRIESVFRIEPSMTDSPDAALECADTDEAIVFSNASVIYREGGKPSLADASFVIRKGERIGVIGGTGSGKTTLVSLIPRFYDVSSGSVSVYGHDVKDWNRQALRKHIGYAAQKALLFSGTVRDNMKWGKLDATDEEIDEALRIAEAYDFVHEKKEGLDSLIEESGKNLSGGQKQRLSIARAVIRKPDILILDDSLSALDYATESRVRNNLSAMKDMTVITVSQRTGSLRAMDNIIVLDKGRIDSIGTHEELLRTSSVYKEINDSQFGEDDNE</sequence>
<dbReference type="AlphaFoldDB" id="A0A9D9NCF9"/>
<dbReference type="InterPro" id="IPR011527">
    <property type="entry name" value="ABC1_TM_dom"/>
</dbReference>
<feature type="transmembrane region" description="Helical" evidence="9">
    <location>
        <begin position="235"/>
        <end position="256"/>
    </location>
</feature>
<evidence type="ECO:0000256" key="3">
    <source>
        <dbReference type="ARBA" id="ARBA00022475"/>
    </source>
</evidence>
<dbReference type="GO" id="GO:0005886">
    <property type="term" value="C:plasma membrane"/>
    <property type="evidence" value="ECO:0007669"/>
    <property type="project" value="UniProtKB-SubCell"/>
</dbReference>
<evidence type="ECO:0000256" key="1">
    <source>
        <dbReference type="ARBA" id="ARBA00004651"/>
    </source>
</evidence>
<evidence type="ECO:0000256" key="4">
    <source>
        <dbReference type="ARBA" id="ARBA00022692"/>
    </source>
</evidence>
<feature type="transmembrane region" description="Helical" evidence="9">
    <location>
        <begin position="20"/>
        <end position="40"/>
    </location>
</feature>
<dbReference type="EMBL" id="JADIMF010000042">
    <property type="protein sequence ID" value="MBO8468662.1"/>
    <property type="molecule type" value="Genomic_DNA"/>
</dbReference>
<feature type="transmembrane region" description="Helical" evidence="9">
    <location>
        <begin position="52"/>
        <end position="78"/>
    </location>
</feature>
<dbReference type="Proteomes" id="UP000810292">
    <property type="component" value="Unassembled WGS sequence"/>
</dbReference>
<evidence type="ECO:0000313" key="13">
    <source>
        <dbReference type="Proteomes" id="UP000810292"/>
    </source>
</evidence>
<evidence type="ECO:0000256" key="2">
    <source>
        <dbReference type="ARBA" id="ARBA00022448"/>
    </source>
</evidence>
<evidence type="ECO:0000256" key="9">
    <source>
        <dbReference type="SAM" id="Phobius"/>
    </source>
</evidence>
<feature type="transmembrane region" description="Helical" evidence="9">
    <location>
        <begin position="155"/>
        <end position="174"/>
    </location>
</feature>
<comment type="subcellular location">
    <subcellularLocation>
        <location evidence="1">Cell membrane</location>
        <topology evidence="1">Multi-pass membrane protein</topology>
    </subcellularLocation>
</comment>
<dbReference type="InterPro" id="IPR017871">
    <property type="entry name" value="ABC_transporter-like_CS"/>
</dbReference>
<feature type="domain" description="ABC transmembrane type-1" evidence="11">
    <location>
        <begin position="16"/>
        <end position="298"/>
    </location>
</feature>
<dbReference type="PANTHER" id="PTHR43394:SF1">
    <property type="entry name" value="ATP-BINDING CASSETTE SUB-FAMILY B MEMBER 10, MITOCHONDRIAL"/>
    <property type="match status" value="1"/>
</dbReference>
<dbReference type="FunFam" id="3.40.50.300:FF:000221">
    <property type="entry name" value="Multidrug ABC transporter ATP-binding protein"/>
    <property type="match status" value="1"/>
</dbReference>
<dbReference type="SMART" id="SM00382">
    <property type="entry name" value="AAA"/>
    <property type="match status" value="1"/>
</dbReference>
<evidence type="ECO:0000259" key="11">
    <source>
        <dbReference type="PROSITE" id="PS50929"/>
    </source>
</evidence>
<dbReference type="Gene3D" id="1.20.1560.10">
    <property type="entry name" value="ABC transporter type 1, transmembrane domain"/>
    <property type="match status" value="1"/>
</dbReference>
<evidence type="ECO:0000259" key="10">
    <source>
        <dbReference type="PROSITE" id="PS50893"/>
    </source>
</evidence>
<dbReference type="PROSITE" id="PS00211">
    <property type="entry name" value="ABC_TRANSPORTER_1"/>
    <property type="match status" value="1"/>
</dbReference>
<dbReference type="InterPro" id="IPR003593">
    <property type="entry name" value="AAA+_ATPase"/>
</dbReference>
<dbReference type="SUPFAM" id="SSF52540">
    <property type="entry name" value="P-loop containing nucleoside triphosphate hydrolases"/>
    <property type="match status" value="1"/>
</dbReference>
<gene>
    <name evidence="12" type="ORF">IAA72_02625</name>
</gene>
<dbReference type="CDD" id="cd18548">
    <property type="entry name" value="ABC_6TM_Tm287_like"/>
    <property type="match status" value="1"/>
</dbReference>
<dbReference type="InterPro" id="IPR003439">
    <property type="entry name" value="ABC_transporter-like_ATP-bd"/>
</dbReference>
<evidence type="ECO:0000256" key="8">
    <source>
        <dbReference type="ARBA" id="ARBA00023136"/>
    </source>
</evidence>
<accession>A0A9D9NCF9</accession>
<feature type="domain" description="ABC transporter" evidence="10">
    <location>
        <begin position="335"/>
        <end position="567"/>
    </location>
</feature>
<dbReference type="InterPro" id="IPR036640">
    <property type="entry name" value="ABC1_TM_sf"/>
</dbReference>
<dbReference type="Pfam" id="PF00664">
    <property type="entry name" value="ABC_membrane"/>
    <property type="match status" value="1"/>
</dbReference>
<reference evidence="12" key="1">
    <citation type="submission" date="2020-10" db="EMBL/GenBank/DDBJ databases">
        <authorList>
            <person name="Gilroy R."/>
        </authorList>
    </citation>
    <scope>NUCLEOTIDE SEQUENCE</scope>
    <source>
        <strain evidence="12">14700</strain>
    </source>
</reference>
<dbReference type="InterPro" id="IPR027417">
    <property type="entry name" value="P-loop_NTPase"/>
</dbReference>
<dbReference type="PANTHER" id="PTHR43394">
    <property type="entry name" value="ATP-DEPENDENT PERMEASE MDL1, MITOCHONDRIAL"/>
    <property type="match status" value="1"/>
</dbReference>
<dbReference type="InterPro" id="IPR039421">
    <property type="entry name" value="Type_1_exporter"/>
</dbReference>
<dbReference type="GO" id="GO:0016887">
    <property type="term" value="F:ATP hydrolysis activity"/>
    <property type="evidence" value="ECO:0007669"/>
    <property type="project" value="InterPro"/>
</dbReference>
<proteinExistence type="predicted"/>
<protein>
    <submittedName>
        <fullName evidence="12">ABC transporter ATP-binding protein</fullName>
    </submittedName>
</protein>
<comment type="caution">
    <text evidence="12">The sequence shown here is derived from an EMBL/GenBank/DDBJ whole genome shotgun (WGS) entry which is preliminary data.</text>
</comment>
<dbReference type="Pfam" id="PF00005">
    <property type="entry name" value="ABC_tran"/>
    <property type="match status" value="1"/>
</dbReference>
<keyword evidence="3" id="KW-1003">Cell membrane</keyword>
<keyword evidence="7 9" id="KW-1133">Transmembrane helix</keyword>
<dbReference type="SUPFAM" id="SSF90123">
    <property type="entry name" value="ABC transporter transmembrane region"/>
    <property type="match status" value="1"/>
</dbReference>
<feature type="transmembrane region" description="Helical" evidence="9">
    <location>
        <begin position="130"/>
        <end position="149"/>
    </location>
</feature>
<dbReference type="GO" id="GO:0005524">
    <property type="term" value="F:ATP binding"/>
    <property type="evidence" value="ECO:0007669"/>
    <property type="project" value="UniProtKB-KW"/>
</dbReference>
<dbReference type="GO" id="GO:0015421">
    <property type="term" value="F:ABC-type oligopeptide transporter activity"/>
    <property type="evidence" value="ECO:0007669"/>
    <property type="project" value="TreeGrafter"/>
</dbReference>
<evidence type="ECO:0000313" key="12">
    <source>
        <dbReference type="EMBL" id="MBO8468662.1"/>
    </source>
</evidence>
<organism evidence="12 13">
    <name type="scientific">Candidatus Ornithospirochaeta stercoravium</name>
    <dbReference type="NCBI Taxonomy" id="2840897"/>
    <lineage>
        <taxon>Bacteria</taxon>
        <taxon>Pseudomonadati</taxon>
        <taxon>Spirochaetota</taxon>
        <taxon>Spirochaetia</taxon>
        <taxon>Spirochaetales</taxon>
        <taxon>Spirochaetaceae</taxon>
        <taxon>Spirochaetaceae incertae sedis</taxon>
        <taxon>Candidatus Ornithospirochaeta</taxon>
    </lineage>
</organism>
<keyword evidence="8 9" id="KW-0472">Membrane</keyword>
<dbReference type="PROSITE" id="PS50893">
    <property type="entry name" value="ABC_TRANSPORTER_2"/>
    <property type="match status" value="1"/>
</dbReference>
<keyword evidence="6 12" id="KW-0067">ATP-binding</keyword>
<reference evidence="12" key="2">
    <citation type="journal article" date="2021" name="PeerJ">
        <title>Extensive microbial diversity within the chicken gut microbiome revealed by metagenomics and culture.</title>
        <authorList>
            <person name="Gilroy R."/>
            <person name="Ravi A."/>
            <person name="Getino M."/>
            <person name="Pursley I."/>
            <person name="Horton D.L."/>
            <person name="Alikhan N.F."/>
            <person name="Baker D."/>
            <person name="Gharbi K."/>
            <person name="Hall N."/>
            <person name="Watson M."/>
            <person name="Adriaenssens E.M."/>
            <person name="Foster-Nyarko E."/>
            <person name="Jarju S."/>
            <person name="Secka A."/>
            <person name="Antonio M."/>
            <person name="Oren A."/>
            <person name="Chaudhuri R.R."/>
            <person name="La Ragione R."/>
            <person name="Hildebrand F."/>
            <person name="Pallen M.J."/>
        </authorList>
    </citation>
    <scope>NUCLEOTIDE SEQUENCE</scope>
    <source>
        <strain evidence="12">14700</strain>
    </source>
</reference>
<name>A0A9D9NCF9_9SPIO</name>
<keyword evidence="2" id="KW-0813">Transport</keyword>
<evidence type="ECO:0000256" key="7">
    <source>
        <dbReference type="ARBA" id="ARBA00022989"/>
    </source>
</evidence>
<evidence type="ECO:0000256" key="5">
    <source>
        <dbReference type="ARBA" id="ARBA00022741"/>
    </source>
</evidence>
<keyword evidence="4 9" id="KW-0812">Transmembrane</keyword>
<evidence type="ECO:0000256" key="6">
    <source>
        <dbReference type="ARBA" id="ARBA00022840"/>
    </source>
</evidence>
<dbReference type="PROSITE" id="PS50929">
    <property type="entry name" value="ABC_TM1F"/>
    <property type="match status" value="1"/>
</dbReference>
<keyword evidence="5" id="KW-0547">Nucleotide-binding</keyword>